<dbReference type="EMBL" id="CADCTP010000236">
    <property type="protein sequence ID" value="CAA9264335.1"/>
    <property type="molecule type" value="Genomic_DNA"/>
</dbReference>
<feature type="compositionally biased region" description="Low complexity" evidence="1">
    <location>
        <begin position="42"/>
        <end position="54"/>
    </location>
</feature>
<feature type="region of interest" description="Disordered" evidence="1">
    <location>
        <begin position="1"/>
        <end position="96"/>
    </location>
</feature>
<dbReference type="AlphaFoldDB" id="A0A6J4IXE1"/>
<protein>
    <submittedName>
        <fullName evidence="2">Uncharacterized protein</fullName>
    </submittedName>
</protein>
<evidence type="ECO:0000256" key="1">
    <source>
        <dbReference type="SAM" id="MobiDB-lite"/>
    </source>
</evidence>
<evidence type="ECO:0000313" key="2">
    <source>
        <dbReference type="EMBL" id="CAA9264335.1"/>
    </source>
</evidence>
<proteinExistence type="predicted"/>
<feature type="compositionally biased region" description="Basic and acidic residues" evidence="1">
    <location>
        <begin position="1"/>
        <end position="28"/>
    </location>
</feature>
<organism evidence="2">
    <name type="scientific">uncultured Mycobacteriales bacterium</name>
    <dbReference type="NCBI Taxonomy" id="581187"/>
    <lineage>
        <taxon>Bacteria</taxon>
        <taxon>Bacillati</taxon>
        <taxon>Actinomycetota</taxon>
        <taxon>Actinomycetes</taxon>
        <taxon>Mycobacteriales</taxon>
        <taxon>environmental samples</taxon>
    </lineage>
</organism>
<reference evidence="2" key="1">
    <citation type="submission" date="2020-02" db="EMBL/GenBank/DDBJ databases">
        <authorList>
            <person name="Meier V. D."/>
        </authorList>
    </citation>
    <scope>NUCLEOTIDE SEQUENCE</scope>
    <source>
        <strain evidence="2">AVDCRST_MAG41</strain>
    </source>
</reference>
<feature type="non-terminal residue" evidence="2">
    <location>
        <position position="129"/>
    </location>
</feature>
<gene>
    <name evidence="2" type="ORF">AVDCRST_MAG41-2563</name>
</gene>
<accession>A0A6J4IXE1</accession>
<feature type="non-terminal residue" evidence="2">
    <location>
        <position position="1"/>
    </location>
</feature>
<name>A0A6J4IXE1_9ACTN</name>
<sequence length="129" mass="14327">ERPQQDRWLPARRDPGHRRDLRPADRHGPGSRVLDPGRRPLRPQLGRRPDLPGGRQRRHRRQPGPGHGDRTDPVHRARPAGAQGAGRPGLRGQRVRLADRGAAALPAVAGHLAARRGQRAGDRHRPDQV</sequence>